<dbReference type="Proteomes" id="UP000008633">
    <property type="component" value="Chromosome"/>
</dbReference>
<dbReference type="RefSeq" id="WP_013554859.1">
    <property type="nucleotide sequence ID" value="NC_014935.1"/>
</dbReference>
<keyword evidence="3" id="KW-1185">Reference proteome</keyword>
<gene>
    <name evidence="2" type="ordered locus">Nitsa_1931</name>
</gene>
<name>E6X2G9_NITSE</name>
<dbReference type="InterPro" id="IPR027417">
    <property type="entry name" value="P-loop_NTPase"/>
</dbReference>
<dbReference type="AlphaFoldDB" id="E6X2G9"/>
<dbReference type="SUPFAM" id="SSF52540">
    <property type="entry name" value="P-loop containing nucleoside triphosphate hydrolases"/>
    <property type="match status" value="1"/>
</dbReference>
<dbReference type="Gene3D" id="3.90.320.10">
    <property type="match status" value="1"/>
</dbReference>
<dbReference type="InterPro" id="IPR011604">
    <property type="entry name" value="PDDEXK-like_dom_sf"/>
</dbReference>
<protein>
    <recommendedName>
        <fullName evidence="1">PD-(D/E)XK endonuclease-like domain-containing protein</fullName>
    </recommendedName>
</protein>
<evidence type="ECO:0000313" key="3">
    <source>
        <dbReference type="Proteomes" id="UP000008633"/>
    </source>
</evidence>
<dbReference type="EMBL" id="CP002452">
    <property type="protein sequence ID" value="ADV47174.1"/>
    <property type="molecule type" value="Genomic_DNA"/>
</dbReference>
<reference evidence="2 3" key="1">
    <citation type="journal article" date="2011" name="Stand. Genomic Sci.">
        <title>Complete genome sequence of Nitratifractor salsuginis type strain (E9I37-1).</title>
        <authorList>
            <person name="Anderson I."/>
            <person name="Sikorski J."/>
            <person name="Zeytun A."/>
            <person name="Nolan M."/>
            <person name="Lapidus A."/>
            <person name="Lucas S."/>
            <person name="Hammon N."/>
            <person name="Deshpande S."/>
            <person name="Cheng J.F."/>
            <person name="Tapia R."/>
            <person name="Han C."/>
            <person name="Goodwin L."/>
            <person name="Pitluck S."/>
            <person name="Liolios K."/>
            <person name="Pagani I."/>
            <person name="Ivanova N."/>
            <person name="Huntemann M."/>
            <person name="Mavromatis K."/>
            <person name="Ovchinikova G."/>
            <person name="Pati A."/>
            <person name="Chen A."/>
            <person name="Palaniappan K."/>
            <person name="Land M."/>
            <person name="Hauser L."/>
            <person name="Brambilla E.M."/>
            <person name="Ngatchou-Djao O.D."/>
            <person name="Rohde M."/>
            <person name="Tindall B.J."/>
            <person name="Goker M."/>
            <person name="Detter J.C."/>
            <person name="Woyke T."/>
            <person name="Bristow J."/>
            <person name="Eisen J.A."/>
            <person name="Markowitz V."/>
            <person name="Hugenholtz P."/>
            <person name="Klenk H.P."/>
            <person name="Kyrpides N.C."/>
        </authorList>
    </citation>
    <scope>NUCLEOTIDE SEQUENCE [LARGE SCALE GENOMIC DNA]</scope>
    <source>
        <strain evidence="3">DSM 16511 / JCM 12458 / E9I37-1</strain>
    </source>
</reference>
<dbReference type="eggNOG" id="COG2887">
    <property type="taxonomic scope" value="Bacteria"/>
</dbReference>
<feature type="domain" description="PD-(D/E)XK endonuclease-like" evidence="1">
    <location>
        <begin position="546"/>
        <end position="781"/>
    </location>
</feature>
<dbReference type="KEGG" id="nsa:Nitsa_1931"/>
<evidence type="ECO:0000259" key="1">
    <source>
        <dbReference type="Pfam" id="PF12705"/>
    </source>
</evidence>
<dbReference type="InterPro" id="IPR038726">
    <property type="entry name" value="PDDEXK_AddAB-type"/>
</dbReference>
<accession>E6X2G9</accession>
<dbReference type="HOGENOM" id="CLU_020071_0_0_7"/>
<evidence type="ECO:0000313" key="2">
    <source>
        <dbReference type="EMBL" id="ADV47174.1"/>
    </source>
</evidence>
<dbReference type="OrthoDB" id="9766257at2"/>
<dbReference type="STRING" id="749222.Nitsa_1931"/>
<reference evidence="3" key="2">
    <citation type="submission" date="2011-01" db="EMBL/GenBank/DDBJ databases">
        <title>The complete genome of Nitratifractor salsuginis DSM 16511.</title>
        <authorList>
            <consortium name="US DOE Joint Genome Institute (JGI-PGF)"/>
            <person name="Lucas S."/>
            <person name="Copeland A."/>
            <person name="Lapidus A."/>
            <person name="Bruce D."/>
            <person name="Goodwin L."/>
            <person name="Pitluck S."/>
            <person name="Kyrpides N."/>
            <person name="Mavromatis K."/>
            <person name="Ivanova N."/>
            <person name="Mikhailova N."/>
            <person name="Zeytun A."/>
            <person name="Detter J.C."/>
            <person name="Tapia R."/>
            <person name="Han C."/>
            <person name="Land M."/>
            <person name="Hauser L."/>
            <person name="Markowitz V."/>
            <person name="Cheng J.-F."/>
            <person name="Hugenholtz P."/>
            <person name="Woyke T."/>
            <person name="Wu D."/>
            <person name="Tindall B."/>
            <person name="Schuetze A."/>
            <person name="Brambilla E."/>
            <person name="Klenk H.-P."/>
            <person name="Eisen J.A."/>
        </authorList>
    </citation>
    <scope>NUCLEOTIDE SEQUENCE [LARGE SCALE GENOMIC DNA]</scope>
    <source>
        <strain evidence="3">DSM 16511 / JCM 12458 / E9I37-1</strain>
    </source>
</reference>
<proteinExistence type="predicted"/>
<organism evidence="2 3">
    <name type="scientific">Nitratifractor salsuginis (strain DSM 16511 / JCM 12458 / E9I37-1)</name>
    <dbReference type="NCBI Taxonomy" id="749222"/>
    <lineage>
        <taxon>Bacteria</taxon>
        <taxon>Pseudomonadati</taxon>
        <taxon>Campylobacterota</taxon>
        <taxon>Epsilonproteobacteria</taxon>
        <taxon>Campylobacterales</taxon>
        <taxon>Sulfurovaceae</taxon>
        <taxon>Nitratifractor</taxon>
    </lineage>
</organism>
<sequence length="787" mass="92413">MSLLKIYPTARAIREELSHCRTEERFLPQLMRMDEFINRLVRVPGRRAAEGSERIFWLREAAEFDGFSRLSRDRELIRFFTRSSDFFRFFEELAWEQVPLERLDEADAYAEYAEHIELLHTLKERYRAILDRESAYDRIFLPELYRFNESFLGQWERVELHLEGYLSRFEMELLTQAAKRAELEISWRSTPYNEKMRRRFADVGLELPAQSRLRFSLSREEVLEAEKDPLKIDARVLAVQERYEQVAVALAEIEGMVHRGISPDRIALVLPDEGLMQIFDLYDRMDNLNFSMGYDYRDRPEYRLPAALLESWNRPDEPEYRRRLAHYGLSLDVLGSLKASERCGVDGFLERFAEAKIPGFELPEPGREPRREEEPLWELRHRFQKLNAGRTLSLKEWLFLWLEEVGALRLDDVRGGKVTVMGVLETRGVAFDGVVIVDFNEGVVPASSGKDRFLDSRVRHFAGLPDRRDREALQKHYYARLLEGAKEAVILYATGENRLPTRFLYELGLEEGREVAAPRKLLYDHSPLPAADADPVVEAFDPTQMRWSASRLRTWLECKRRFYYRYIEGLEEKESEELNEGLFLHRVLEGLFRERDHYDDPEQMSREFAILAARELERHGSAGRYILAYWKRKLESYFREEAKRFTQGWRVESIETAVEGEIDGLRFGGRIDRIDRLGEARLALDYKSGSIKEANRKSNLDKLTDFQMSIYDLLLRSRFPELDLAFVTPLDGGSFVPVAALEEKNVLLLEHLGQLKQTCSFVAERCEDLKRCTWCPYQLLCERGEYL</sequence>
<dbReference type="Pfam" id="PF12705">
    <property type="entry name" value="PDDEXK_1"/>
    <property type="match status" value="1"/>
</dbReference>
<dbReference type="eggNOG" id="COG0210">
    <property type="taxonomic scope" value="Bacteria"/>
</dbReference>